<keyword evidence="2" id="KW-1185">Reference proteome</keyword>
<protein>
    <submittedName>
        <fullName evidence="1">Uncharacterized protein</fullName>
    </submittedName>
</protein>
<sequence>MRVHSLSMPTWPSKSNTFVIQSDMPAVEHCAIPMRLPTRLHRYGHLVPCSGNGVMIDVSRPTRTVLAALSFDRNPTPTATICDSFSAPAALYLPIATSMQRKCLLVQVPRSHSRCLARSGGDSRPAWEAVKTYRIHLASRFVARHRAWPSQLLRYANRPCV</sequence>
<dbReference type="KEGG" id="aalt:CC77DRAFT_334467"/>
<gene>
    <name evidence="1" type="ORF">CC77DRAFT_334467</name>
</gene>
<reference evidence="1 2" key="1">
    <citation type="submission" date="2016-05" db="EMBL/GenBank/DDBJ databases">
        <title>Comparative analysis of secretome profiles of manganese(II)-oxidizing ascomycete fungi.</title>
        <authorList>
            <consortium name="DOE Joint Genome Institute"/>
            <person name="Zeiner C.A."/>
            <person name="Purvine S.O."/>
            <person name="Zink E.M."/>
            <person name="Wu S."/>
            <person name="Pasa-Tolic L."/>
            <person name="Chaput D.L."/>
            <person name="Haridas S."/>
            <person name="Grigoriev I.V."/>
            <person name="Santelli C.M."/>
            <person name="Hansel C.M."/>
        </authorList>
    </citation>
    <scope>NUCLEOTIDE SEQUENCE [LARGE SCALE GENOMIC DNA]</scope>
    <source>
        <strain evidence="1 2">SRC1lrK2f</strain>
    </source>
</reference>
<dbReference type="AlphaFoldDB" id="A0A177E1E8"/>
<dbReference type="GeneID" id="29116887"/>
<evidence type="ECO:0000313" key="2">
    <source>
        <dbReference type="Proteomes" id="UP000077248"/>
    </source>
</evidence>
<dbReference type="EMBL" id="KV441470">
    <property type="protein sequence ID" value="OAG25558.1"/>
    <property type="molecule type" value="Genomic_DNA"/>
</dbReference>
<organism evidence="1 2">
    <name type="scientific">Alternaria alternata</name>
    <name type="common">Alternaria rot fungus</name>
    <name type="synonym">Torula alternata</name>
    <dbReference type="NCBI Taxonomy" id="5599"/>
    <lineage>
        <taxon>Eukaryota</taxon>
        <taxon>Fungi</taxon>
        <taxon>Dikarya</taxon>
        <taxon>Ascomycota</taxon>
        <taxon>Pezizomycotina</taxon>
        <taxon>Dothideomycetes</taxon>
        <taxon>Pleosporomycetidae</taxon>
        <taxon>Pleosporales</taxon>
        <taxon>Pleosporineae</taxon>
        <taxon>Pleosporaceae</taxon>
        <taxon>Alternaria</taxon>
        <taxon>Alternaria sect. Alternaria</taxon>
        <taxon>Alternaria alternata complex</taxon>
    </lineage>
</organism>
<accession>A0A177E1E8</accession>
<name>A0A177E1E8_ALTAL</name>
<proteinExistence type="predicted"/>
<dbReference type="VEuPathDB" id="FungiDB:CC77DRAFT_334467"/>
<dbReference type="RefSeq" id="XP_018390979.1">
    <property type="nucleotide sequence ID" value="XM_018531293.1"/>
</dbReference>
<dbReference type="Proteomes" id="UP000077248">
    <property type="component" value="Unassembled WGS sequence"/>
</dbReference>
<evidence type="ECO:0000313" key="1">
    <source>
        <dbReference type="EMBL" id="OAG25558.1"/>
    </source>
</evidence>